<reference evidence="12" key="1">
    <citation type="submission" date="2022-03" db="EMBL/GenBank/DDBJ databases">
        <title>Description of Abyssus ytuae gen. nov., sp. nov., a novel member of the family Flavobacteriaceae isolated from the sediment of Mariana Trench.</title>
        <authorList>
            <person name="Zhang J."/>
            <person name="Xu X."/>
        </authorList>
    </citation>
    <scope>NUCLEOTIDE SEQUENCE</scope>
    <source>
        <strain evidence="12">MT3330</strain>
    </source>
</reference>
<dbReference type="CDD" id="cd09164">
    <property type="entry name" value="PLDc_EcPPK1_C1_like"/>
    <property type="match status" value="1"/>
</dbReference>
<dbReference type="InterPro" id="IPR025198">
    <property type="entry name" value="PPK_N_dom"/>
</dbReference>
<organism evidence="12 13">
    <name type="scientific">Abyssalbus ytuae</name>
    <dbReference type="NCBI Taxonomy" id="2926907"/>
    <lineage>
        <taxon>Bacteria</taxon>
        <taxon>Pseudomonadati</taxon>
        <taxon>Bacteroidota</taxon>
        <taxon>Flavobacteriia</taxon>
        <taxon>Flavobacteriales</taxon>
        <taxon>Flavobacteriaceae</taxon>
        <taxon>Abyssalbus</taxon>
    </lineage>
</organism>
<dbReference type="Pfam" id="PF02503">
    <property type="entry name" value="PP_kinase"/>
    <property type="match status" value="1"/>
</dbReference>
<evidence type="ECO:0000313" key="13">
    <source>
        <dbReference type="Proteomes" id="UP000831290"/>
    </source>
</evidence>
<dbReference type="InterPro" id="IPR041108">
    <property type="entry name" value="PP_kinase_C_1"/>
</dbReference>
<evidence type="ECO:0000256" key="4">
    <source>
        <dbReference type="ARBA" id="ARBA00022777"/>
    </source>
</evidence>
<keyword evidence="2 6" id="KW-0808">Transferase</keyword>
<keyword evidence="6" id="KW-0460">Magnesium</keyword>
<comment type="catalytic activity">
    <reaction evidence="6 7">
        <text>[phosphate](n) + ATP = [phosphate](n+1) + ADP</text>
        <dbReference type="Rhea" id="RHEA:19573"/>
        <dbReference type="Rhea" id="RHEA-COMP:9859"/>
        <dbReference type="Rhea" id="RHEA-COMP:14280"/>
        <dbReference type="ChEBI" id="CHEBI:16838"/>
        <dbReference type="ChEBI" id="CHEBI:30616"/>
        <dbReference type="ChEBI" id="CHEBI:456216"/>
        <dbReference type="EC" id="2.7.4.1"/>
    </reaction>
</comment>
<dbReference type="Pfam" id="PF17941">
    <property type="entry name" value="PP_kinase_C_1"/>
    <property type="match status" value="1"/>
</dbReference>
<dbReference type="GO" id="GO:0008976">
    <property type="term" value="F:polyphosphate kinase activity"/>
    <property type="evidence" value="ECO:0007669"/>
    <property type="project" value="UniProtKB-UniRule"/>
</dbReference>
<proteinExistence type="inferred from homology"/>
<evidence type="ECO:0000259" key="10">
    <source>
        <dbReference type="Pfam" id="PF13090"/>
    </source>
</evidence>
<gene>
    <name evidence="12" type="primary">ppk1</name>
    <name evidence="6" type="synonym">ppk</name>
    <name evidence="12" type="ORF">MQE35_16010</name>
</gene>
<dbReference type="EMBL" id="CP094358">
    <property type="protein sequence ID" value="UOB17229.1"/>
    <property type="molecule type" value="Genomic_DNA"/>
</dbReference>
<evidence type="ECO:0000259" key="11">
    <source>
        <dbReference type="Pfam" id="PF17941"/>
    </source>
</evidence>
<dbReference type="HAMAP" id="MF_00347">
    <property type="entry name" value="Polyphosphate_kinase"/>
    <property type="match status" value="1"/>
</dbReference>
<dbReference type="PIRSF" id="PIRSF015589">
    <property type="entry name" value="PP_kinase"/>
    <property type="match status" value="1"/>
</dbReference>
<keyword evidence="3 6" id="KW-0547">Nucleotide-binding</keyword>
<feature type="binding site" evidence="6">
    <location>
        <position position="578"/>
    </location>
    <ligand>
        <name>ATP</name>
        <dbReference type="ChEBI" id="CHEBI:30616"/>
    </ligand>
</feature>
<dbReference type="Pfam" id="PF13090">
    <property type="entry name" value="PP_kinase_C"/>
    <property type="match status" value="1"/>
</dbReference>
<dbReference type="Proteomes" id="UP000831290">
    <property type="component" value="Chromosome"/>
</dbReference>
<feature type="domain" description="Polyphosphate kinase C-terminal" evidence="11">
    <location>
        <begin position="346"/>
        <end position="510"/>
    </location>
</feature>
<feature type="binding site" evidence="6">
    <location>
        <position position="46"/>
    </location>
    <ligand>
        <name>ATP</name>
        <dbReference type="ChEBI" id="CHEBI:30616"/>
    </ligand>
</feature>
<keyword evidence="6" id="KW-0479">Metal-binding</keyword>
<dbReference type="InterPro" id="IPR003414">
    <property type="entry name" value="PP_kinase"/>
</dbReference>
<dbReference type="Pfam" id="PF13089">
    <property type="entry name" value="PP_kinase_N"/>
    <property type="match status" value="1"/>
</dbReference>
<feature type="domain" description="Polyphosphate kinase N-terminal" evidence="9">
    <location>
        <begin position="8"/>
        <end position="113"/>
    </location>
</feature>
<keyword evidence="1 6" id="KW-0597">Phosphoprotein</keyword>
<evidence type="ECO:0000256" key="7">
    <source>
        <dbReference type="RuleBase" id="RU003800"/>
    </source>
</evidence>
<dbReference type="NCBIfam" id="NF003917">
    <property type="entry name" value="PRK05443.1-1"/>
    <property type="match status" value="1"/>
</dbReference>
<dbReference type="EC" id="2.7.4.1" evidence="6 7"/>
<dbReference type="RefSeq" id="WP_255842536.1">
    <property type="nucleotide sequence ID" value="NZ_CP094358.1"/>
</dbReference>
<comment type="PTM">
    <text evidence="6 7">An intermediate of this reaction is the autophosphorylated ppk in which a phosphate is covalently linked to a histidine residue through a N-P bond.</text>
</comment>
<dbReference type="PANTHER" id="PTHR30218">
    <property type="entry name" value="POLYPHOSPHATE KINASE"/>
    <property type="match status" value="1"/>
</dbReference>
<evidence type="ECO:0000256" key="1">
    <source>
        <dbReference type="ARBA" id="ARBA00022553"/>
    </source>
</evidence>
<dbReference type="GO" id="GO:0009358">
    <property type="term" value="C:polyphosphate kinase complex"/>
    <property type="evidence" value="ECO:0007669"/>
    <property type="project" value="InterPro"/>
</dbReference>
<feature type="binding site" evidence="6">
    <location>
        <position position="389"/>
    </location>
    <ligand>
        <name>Mg(2+)</name>
        <dbReference type="ChEBI" id="CHEBI:18420"/>
    </ligand>
</feature>
<dbReference type="NCBIfam" id="TIGR03705">
    <property type="entry name" value="poly_P_kin"/>
    <property type="match status" value="1"/>
</dbReference>
<evidence type="ECO:0000313" key="12">
    <source>
        <dbReference type="EMBL" id="UOB17229.1"/>
    </source>
</evidence>
<dbReference type="GO" id="GO:0046872">
    <property type="term" value="F:metal ion binding"/>
    <property type="evidence" value="ECO:0007669"/>
    <property type="project" value="UniProtKB-KW"/>
</dbReference>
<feature type="binding site" evidence="6">
    <location>
        <position position="606"/>
    </location>
    <ligand>
        <name>ATP</name>
        <dbReference type="ChEBI" id="CHEBI:30616"/>
    </ligand>
</feature>
<comment type="function">
    <text evidence="6 7">Catalyzes the reversible transfer of the terminal phosphate of ATP to form a long-chain polyphosphate (polyP).</text>
</comment>
<name>A0A9E7D2Z0_9FLAO</name>
<dbReference type="KEGG" id="fbm:MQE35_16010"/>
<dbReference type="SUPFAM" id="SSF56024">
    <property type="entry name" value="Phospholipase D/nuclease"/>
    <property type="match status" value="2"/>
</dbReference>
<evidence type="ECO:0000259" key="8">
    <source>
        <dbReference type="Pfam" id="PF02503"/>
    </source>
</evidence>
<keyword evidence="5 6" id="KW-0067">ATP-binding</keyword>
<evidence type="ECO:0000259" key="9">
    <source>
        <dbReference type="Pfam" id="PF13089"/>
    </source>
</evidence>
<feature type="binding site" evidence="6">
    <location>
        <position position="419"/>
    </location>
    <ligand>
        <name>Mg(2+)</name>
        <dbReference type="ChEBI" id="CHEBI:18420"/>
    </ligand>
</feature>
<evidence type="ECO:0000256" key="5">
    <source>
        <dbReference type="ARBA" id="ARBA00022840"/>
    </source>
</evidence>
<dbReference type="InterPro" id="IPR036830">
    <property type="entry name" value="PP_kinase_middle_dom_sf"/>
</dbReference>
<dbReference type="PANTHER" id="PTHR30218:SF0">
    <property type="entry name" value="POLYPHOSPHATE KINASE"/>
    <property type="match status" value="1"/>
</dbReference>
<sequence length="702" mass="81524">MIEVKNQYINREISWLNFNARVLQEAADETVPLIERLRFLGIFSNNLDEFFKVRYATVKRIALAGKTGKSVLGGANAKDLLDDITKIVISQQSESLKILKDIEKKLKKENIFIINEKGVIEEHKSFIKQFFIQKVSPALVTIILNDLEELPNLKDSAGYLAVKMVLKNEEYKGEINRNSGVLLKKEIRYALIEIPKTIERFVVLPKIGDKNYIIILDDLIRYCLGYIFNIFNYESLSAHMIKITRDAELDIDNDLSKSFIEKISSSVKGRRISEPVRFVYDKEIEDDTLLFLKDKMGIENTDSVIPGGRYHNRRDYMNFPSLGRNDLMYEKIEPLPVKGLTYEGSLFKQIERKDYLQYTPYHSFSYVIRFLREAALEPKVKSIKITLYRLAKNSQVISSLINAKKNGKDVTVLIELQARFDEQANIEYAEQLEAEGVKIIFGIRGLKVHSKICLIEREENHKIKKYGFISTGNFNETTARIYTDYTLFTSNQSIMKDLTKIFDFFETSYKRTRYKHLIVSPHYTRNVFEKLIDNEIKNAQAGREAYMKIKMNSLTSYRMVDKLYEASRAGVKIQMIVRGVCCLIPGIEGMSENIEAISIVDKFLEHTRLFVFCNGGDKKVYISSADWMTRNLDYRVEVGCPVYDEDIKKELIDTFNICWNGNVKVRVFSEQQDNAYRKRNGKKIVRAQFATYDYYLNKMSNQ</sequence>
<dbReference type="Gene3D" id="3.30.1840.10">
    <property type="entry name" value="Polyphosphate kinase middle domain"/>
    <property type="match status" value="1"/>
</dbReference>
<feature type="active site" description="Phosphohistidine intermediate" evidence="6">
    <location>
        <position position="449"/>
    </location>
</feature>
<keyword evidence="13" id="KW-1185">Reference proteome</keyword>
<evidence type="ECO:0000256" key="3">
    <source>
        <dbReference type="ARBA" id="ARBA00022741"/>
    </source>
</evidence>
<dbReference type="SUPFAM" id="SSF143724">
    <property type="entry name" value="PHP14-like"/>
    <property type="match status" value="1"/>
</dbReference>
<dbReference type="InterPro" id="IPR036832">
    <property type="entry name" value="PPK_N_dom_sf"/>
</dbReference>
<dbReference type="Gene3D" id="1.20.58.310">
    <property type="entry name" value="Polyphosphate kinase N-terminal domain"/>
    <property type="match status" value="1"/>
</dbReference>
<comment type="cofactor">
    <cofactor evidence="6">
        <name>Mg(2+)</name>
        <dbReference type="ChEBI" id="CHEBI:18420"/>
    </cofactor>
</comment>
<dbReference type="AlphaFoldDB" id="A0A9E7D2Z0"/>
<comment type="similarity">
    <text evidence="6 7">Belongs to the polyphosphate kinase 1 (PPK1) family.</text>
</comment>
<evidence type="ECO:0000256" key="2">
    <source>
        <dbReference type="ARBA" id="ARBA00022679"/>
    </source>
</evidence>
<dbReference type="CDD" id="cd09167">
    <property type="entry name" value="PLDc_EcPPK1_C2_like"/>
    <property type="match status" value="1"/>
</dbReference>
<dbReference type="Gene3D" id="3.30.870.10">
    <property type="entry name" value="Endonuclease Chain A"/>
    <property type="match status" value="2"/>
</dbReference>
<dbReference type="SUPFAM" id="SSF140356">
    <property type="entry name" value="PPK N-terminal domain-like"/>
    <property type="match status" value="1"/>
</dbReference>
<dbReference type="GO" id="GO:0006799">
    <property type="term" value="P:polyphosphate biosynthetic process"/>
    <property type="evidence" value="ECO:0007669"/>
    <property type="project" value="UniProtKB-UniRule"/>
</dbReference>
<dbReference type="GO" id="GO:0005524">
    <property type="term" value="F:ATP binding"/>
    <property type="evidence" value="ECO:0007669"/>
    <property type="project" value="UniProtKB-KW"/>
</dbReference>
<dbReference type="InterPro" id="IPR024953">
    <property type="entry name" value="PP_kinase_middle"/>
</dbReference>
<protein>
    <recommendedName>
        <fullName evidence="6 7">Polyphosphate kinase</fullName>
        <ecNumber evidence="6 7">2.7.4.1</ecNumber>
    </recommendedName>
    <alternativeName>
        <fullName evidence="6">ATP-polyphosphate phosphotransferase</fullName>
    </alternativeName>
    <alternativeName>
        <fullName evidence="6">Polyphosphoric acid kinase</fullName>
    </alternativeName>
</protein>
<keyword evidence="4 6" id="KW-0418">Kinase</keyword>
<accession>A0A9E7D2Z0</accession>
<feature type="domain" description="Polyphosphate kinase middle" evidence="8">
    <location>
        <begin position="122"/>
        <end position="319"/>
    </location>
</feature>
<feature type="domain" description="Polyphosphate kinase C-terminal" evidence="10">
    <location>
        <begin position="517"/>
        <end position="688"/>
    </location>
</feature>
<feature type="binding site" evidence="6">
    <location>
        <position position="482"/>
    </location>
    <ligand>
        <name>ATP</name>
        <dbReference type="ChEBI" id="CHEBI:30616"/>
    </ligand>
</feature>
<evidence type="ECO:0000256" key="6">
    <source>
        <dbReference type="HAMAP-Rule" id="MF_00347"/>
    </source>
</evidence>
<dbReference type="InterPro" id="IPR025200">
    <property type="entry name" value="PPK_C_dom2"/>
</dbReference>